<proteinExistence type="predicted"/>
<name>A0A919VWJ3_9ACTN</name>
<keyword evidence="2" id="KW-1185">Reference proteome</keyword>
<reference evidence="1" key="1">
    <citation type="submission" date="2021-03" db="EMBL/GenBank/DDBJ databases">
        <title>Whole genome shotgun sequence of Actinoplanes consettensis NBRC 14913.</title>
        <authorList>
            <person name="Komaki H."/>
            <person name="Tamura T."/>
        </authorList>
    </citation>
    <scope>NUCLEOTIDE SEQUENCE</scope>
    <source>
        <strain evidence="1">NBRC 14913</strain>
    </source>
</reference>
<sequence length="161" mass="16982">MLGTGHGLGESEMLVQLNRTDQNEAFAPNRFTGRADVNTPRPEPVVAVLGYHGRVAGLGAHLPSGWSVRHAAGLDDIRADDIVLISGAKVLDVVGARAVLPRRTRIVALVDDDAAAELVAGVLSAGADVCVRGGQPAILAGHLVACRRRQLTDRWMNLEIA</sequence>
<organism evidence="1 2">
    <name type="scientific">Winogradskya consettensis</name>
    <dbReference type="NCBI Taxonomy" id="113560"/>
    <lineage>
        <taxon>Bacteria</taxon>
        <taxon>Bacillati</taxon>
        <taxon>Actinomycetota</taxon>
        <taxon>Actinomycetes</taxon>
        <taxon>Micromonosporales</taxon>
        <taxon>Micromonosporaceae</taxon>
        <taxon>Winogradskya</taxon>
    </lineage>
</organism>
<evidence type="ECO:0000313" key="2">
    <source>
        <dbReference type="Proteomes" id="UP000680865"/>
    </source>
</evidence>
<gene>
    <name evidence="1" type="ORF">Aco04nite_56590</name>
</gene>
<accession>A0A919VWJ3</accession>
<dbReference type="Proteomes" id="UP000680865">
    <property type="component" value="Unassembled WGS sequence"/>
</dbReference>
<comment type="caution">
    <text evidence="1">The sequence shown here is derived from an EMBL/GenBank/DDBJ whole genome shotgun (WGS) entry which is preliminary data.</text>
</comment>
<evidence type="ECO:0000313" key="1">
    <source>
        <dbReference type="EMBL" id="GIM77680.1"/>
    </source>
</evidence>
<dbReference type="AlphaFoldDB" id="A0A919VWJ3"/>
<protein>
    <submittedName>
        <fullName evidence="1">Uncharacterized protein</fullName>
    </submittedName>
</protein>
<dbReference type="EMBL" id="BOQP01000031">
    <property type="protein sequence ID" value="GIM77680.1"/>
    <property type="molecule type" value="Genomic_DNA"/>
</dbReference>